<proteinExistence type="predicted"/>
<dbReference type="AlphaFoldDB" id="A0A2A2JLA3"/>
<organism evidence="1 2">
    <name type="scientific">Diploscapter pachys</name>
    <dbReference type="NCBI Taxonomy" id="2018661"/>
    <lineage>
        <taxon>Eukaryota</taxon>
        <taxon>Metazoa</taxon>
        <taxon>Ecdysozoa</taxon>
        <taxon>Nematoda</taxon>
        <taxon>Chromadorea</taxon>
        <taxon>Rhabditida</taxon>
        <taxon>Rhabditina</taxon>
        <taxon>Rhabditomorpha</taxon>
        <taxon>Rhabditoidea</taxon>
        <taxon>Rhabditidae</taxon>
        <taxon>Diploscapter</taxon>
    </lineage>
</organism>
<name>A0A2A2JLA3_9BILA</name>
<evidence type="ECO:0000313" key="1">
    <source>
        <dbReference type="EMBL" id="PAV62309.1"/>
    </source>
</evidence>
<keyword evidence="2" id="KW-1185">Reference proteome</keyword>
<evidence type="ECO:0000313" key="2">
    <source>
        <dbReference type="Proteomes" id="UP000218231"/>
    </source>
</evidence>
<dbReference type="Proteomes" id="UP000218231">
    <property type="component" value="Unassembled WGS sequence"/>
</dbReference>
<comment type="caution">
    <text evidence="1">The sequence shown here is derived from an EMBL/GenBank/DDBJ whole genome shotgun (WGS) entry which is preliminary data.</text>
</comment>
<gene>
    <name evidence="1" type="ORF">WR25_08126</name>
</gene>
<dbReference type="EMBL" id="LIAE01010376">
    <property type="protein sequence ID" value="PAV62309.1"/>
    <property type="molecule type" value="Genomic_DNA"/>
</dbReference>
<sequence>MGLHCVCTNNTRFASKEKLRAGLLMDPGRADPHFAGLNRVRYSAFGGMFLSGLPVESITMCAECLTFEEAEKLAWTNQRLIEIVRRNMPMALEPKMQFKRPVTDHFPA</sequence>
<dbReference type="OrthoDB" id="45365at2759"/>
<accession>A0A2A2JLA3</accession>
<protein>
    <submittedName>
        <fullName evidence="1">Uncharacterized protein</fullName>
    </submittedName>
</protein>
<reference evidence="1 2" key="1">
    <citation type="journal article" date="2017" name="Curr. Biol.">
        <title>Genome architecture and evolution of a unichromosomal asexual nematode.</title>
        <authorList>
            <person name="Fradin H."/>
            <person name="Zegar C."/>
            <person name="Gutwein M."/>
            <person name="Lucas J."/>
            <person name="Kovtun M."/>
            <person name="Corcoran D."/>
            <person name="Baugh L.R."/>
            <person name="Kiontke K."/>
            <person name="Gunsalus K."/>
            <person name="Fitch D.H."/>
            <person name="Piano F."/>
        </authorList>
    </citation>
    <scope>NUCLEOTIDE SEQUENCE [LARGE SCALE GENOMIC DNA]</scope>
    <source>
        <strain evidence="1">PF1309</strain>
    </source>
</reference>